<accession>A0ABW4RSN5</accession>
<name>A0ABW4RSN5_9ACTN</name>
<dbReference type="Proteomes" id="UP001597326">
    <property type="component" value="Unassembled WGS sequence"/>
</dbReference>
<feature type="domain" description="Metallo-beta-lactamase" evidence="1">
    <location>
        <begin position="53"/>
        <end position="232"/>
    </location>
</feature>
<dbReference type="EMBL" id="JBHUFZ010000008">
    <property type="protein sequence ID" value="MFD1889316.1"/>
    <property type="molecule type" value="Genomic_DNA"/>
</dbReference>
<dbReference type="RefSeq" id="WP_343872324.1">
    <property type="nucleotide sequence ID" value="NZ_BAAAIX010000007.1"/>
</dbReference>
<evidence type="ECO:0000259" key="1">
    <source>
        <dbReference type="Pfam" id="PF12706"/>
    </source>
</evidence>
<protein>
    <submittedName>
        <fullName evidence="2">MBL fold metallo-hydrolase</fullName>
    </submittedName>
</protein>
<evidence type="ECO:0000313" key="2">
    <source>
        <dbReference type="EMBL" id="MFD1889316.1"/>
    </source>
</evidence>
<dbReference type="InterPro" id="IPR001279">
    <property type="entry name" value="Metallo-B-lactamas"/>
</dbReference>
<dbReference type="PANTHER" id="PTHR43546">
    <property type="entry name" value="UPF0173 METAL-DEPENDENT HYDROLASE MJ1163-RELATED"/>
    <property type="match status" value="1"/>
</dbReference>
<dbReference type="Pfam" id="PF12706">
    <property type="entry name" value="Lactamase_B_2"/>
    <property type="match status" value="1"/>
</dbReference>
<comment type="caution">
    <text evidence="2">The sequence shown here is derived from an EMBL/GenBank/DDBJ whole genome shotgun (WGS) entry which is preliminary data.</text>
</comment>
<gene>
    <name evidence="2" type="ORF">ACFSCS_03830</name>
</gene>
<dbReference type="InterPro" id="IPR050114">
    <property type="entry name" value="UPF0173_UPF0282_UlaG_hydrolase"/>
</dbReference>
<keyword evidence="3" id="KW-1185">Reference proteome</keyword>
<sequence>MDSTPRRTADGQAQAPVTQPFGAEAFEPAEGTVIRWLGMASFLLNCRGTTLMLDPLTHGFDMPVMAEPPIAAADVPRLDAVIVTHSDNDHFSVPTCTALGPVTQAFHSTHWVAELMTRNGLEAQGHDIGAGFEVGPMHITLTPADHAWQNAYPGTDEHFHQPEDACGFWIETPDGTIWATGDSRLIEDHHLTRPRPDAILFDFSDSEWHFTFEGAVRIADAYPDVPLVLNHWGSVDAADFPPFNGDPARLAEAVVNPERIVVLAPGEPYQLQRLA</sequence>
<organism evidence="2 3">
    <name type="scientific">Luteococcus peritonei</name>
    <dbReference type="NCBI Taxonomy" id="88874"/>
    <lineage>
        <taxon>Bacteria</taxon>
        <taxon>Bacillati</taxon>
        <taxon>Actinomycetota</taxon>
        <taxon>Actinomycetes</taxon>
        <taxon>Propionibacteriales</taxon>
        <taxon>Propionibacteriaceae</taxon>
        <taxon>Luteococcus</taxon>
    </lineage>
</organism>
<proteinExistence type="predicted"/>
<dbReference type="InterPro" id="IPR036866">
    <property type="entry name" value="RibonucZ/Hydroxyglut_hydro"/>
</dbReference>
<dbReference type="SUPFAM" id="SSF56281">
    <property type="entry name" value="Metallo-hydrolase/oxidoreductase"/>
    <property type="match status" value="1"/>
</dbReference>
<evidence type="ECO:0000313" key="3">
    <source>
        <dbReference type="Proteomes" id="UP001597326"/>
    </source>
</evidence>
<dbReference type="Gene3D" id="3.60.15.10">
    <property type="entry name" value="Ribonuclease Z/Hydroxyacylglutathione hydrolase-like"/>
    <property type="match status" value="1"/>
</dbReference>
<reference evidence="3" key="1">
    <citation type="journal article" date="2019" name="Int. J. Syst. Evol. Microbiol.">
        <title>The Global Catalogue of Microorganisms (GCM) 10K type strain sequencing project: providing services to taxonomists for standard genome sequencing and annotation.</title>
        <authorList>
            <consortium name="The Broad Institute Genomics Platform"/>
            <consortium name="The Broad Institute Genome Sequencing Center for Infectious Disease"/>
            <person name="Wu L."/>
            <person name="Ma J."/>
        </authorList>
    </citation>
    <scope>NUCLEOTIDE SEQUENCE [LARGE SCALE GENOMIC DNA]</scope>
    <source>
        <strain evidence="3">CAIM 431</strain>
    </source>
</reference>